<feature type="transmembrane region" description="Helical" evidence="1">
    <location>
        <begin position="12"/>
        <end position="37"/>
    </location>
</feature>
<feature type="transmembrane region" description="Helical" evidence="1">
    <location>
        <begin position="81"/>
        <end position="100"/>
    </location>
</feature>
<proteinExistence type="predicted"/>
<name>A0A561SL29_9PSEU</name>
<dbReference type="RefSeq" id="WP_147254742.1">
    <property type="nucleotide sequence ID" value="NZ_VIWU01000001.1"/>
</dbReference>
<dbReference type="AlphaFoldDB" id="A0A561SL29"/>
<dbReference type="OrthoDB" id="3684244at2"/>
<sequence length="167" mass="18104">MADVRARRTERWFRAALLLKALDGAAELLGAVVLLLVPAATVHRLVADVVSRDLLGPPDGFLTRHLVAGTAEFASGSRTFVLVYLALHGVVKLGLVWALLRRWRPAYPVAAVVLGVFVGYELLRAVRTGSLVLLFLAALDVLVIVLVLREYRLLRTNAAPGGDVPHL</sequence>
<keyword evidence="1" id="KW-1133">Transmembrane helix</keyword>
<organism evidence="2 3">
    <name type="scientific">Pseudonocardia hierapolitana</name>
    <dbReference type="NCBI Taxonomy" id="1128676"/>
    <lineage>
        <taxon>Bacteria</taxon>
        <taxon>Bacillati</taxon>
        <taxon>Actinomycetota</taxon>
        <taxon>Actinomycetes</taxon>
        <taxon>Pseudonocardiales</taxon>
        <taxon>Pseudonocardiaceae</taxon>
        <taxon>Pseudonocardia</taxon>
    </lineage>
</organism>
<evidence type="ECO:0000313" key="2">
    <source>
        <dbReference type="EMBL" id="TWF75561.1"/>
    </source>
</evidence>
<keyword evidence="1" id="KW-0812">Transmembrane</keyword>
<protein>
    <submittedName>
        <fullName evidence="2">Putative membrane protein</fullName>
    </submittedName>
</protein>
<dbReference type="InterPro" id="IPR021125">
    <property type="entry name" value="DUF2127"/>
</dbReference>
<accession>A0A561SL29</accession>
<dbReference type="Proteomes" id="UP000321261">
    <property type="component" value="Unassembled WGS sequence"/>
</dbReference>
<gene>
    <name evidence="2" type="ORF">FHX44_111445</name>
</gene>
<evidence type="ECO:0000256" key="1">
    <source>
        <dbReference type="SAM" id="Phobius"/>
    </source>
</evidence>
<dbReference type="Pfam" id="PF09900">
    <property type="entry name" value="DUF2127"/>
    <property type="match status" value="1"/>
</dbReference>
<keyword evidence="3" id="KW-1185">Reference proteome</keyword>
<comment type="caution">
    <text evidence="2">The sequence shown here is derived from an EMBL/GenBank/DDBJ whole genome shotgun (WGS) entry which is preliminary data.</text>
</comment>
<evidence type="ECO:0000313" key="3">
    <source>
        <dbReference type="Proteomes" id="UP000321261"/>
    </source>
</evidence>
<reference evidence="2 3" key="1">
    <citation type="submission" date="2019-06" db="EMBL/GenBank/DDBJ databases">
        <title>Sequencing the genomes of 1000 actinobacteria strains.</title>
        <authorList>
            <person name="Klenk H.-P."/>
        </authorList>
    </citation>
    <scope>NUCLEOTIDE SEQUENCE [LARGE SCALE GENOMIC DNA]</scope>
    <source>
        <strain evidence="2 3">DSM 45671</strain>
    </source>
</reference>
<keyword evidence="1" id="KW-0472">Membrane</keyword>
<dbReference type="EMBL" id="VIWU01000001">
    <property type="protein sequence ID" value="TWF75561.1"/>
    <property type="molecule type" value="Genomic_DNA"/>
</dbReference>
<feature type="transmembrane region" description="Helical" evidence="1">
    <location>
        <begin position="107"/>
        <end position="123"/>
    </location>
</feature>
<feature type="transmembrane region" description="Helical" evidence="1">
    <location>
        <begin position="129"/>
        <end position="148"/>
    </location>
</feature>